<feature type="region of interest" description="Disordered" evidence="1">
    <location>
        <begin position="70"/>
        <end position="127"/>
    </location>
</feature>
<evidence type="ECO:0000313" key="2">
    <source>
        <dbReference type="EMBL" id="CCA72271.1"/>
    </source>
</evidence>
<feature type="region of interest" description="Disordered" evidence="1">
    <location>
        <begin position="26"/>
        <end position="51"/>
    </location>
</feature>
<organism evidence="2 3">
    <name type="scientific">Serendipita indica (strain DSM 11827)</name>
    <name type="common">Root endophyte fungus</name>
    <name type="synonym">Piriformospora indica</name>
    <dbReference type="NCBI Taxonomy" id="1109443"/>
    <lineage>
        <taxon>Eukaryota</taxon>
        <taxon>Fungi</taxon>
        <taxon>Dikarya</taxon>
        <taxon>Basidiomycota</taxon>
        <taxon>Agaricomycotina</taxon>
        <taxon>Agaricomycetes</taxon>
        <taxon>Sebacinales</taxon>
        <taxon>Serendipitaceae</taxon>
        <taxon>Serendipita</taxon>
    </lineage>
</organism>
<sequence>MDSSLLDGWLALAAETRRVDRISSTLGLDFPSTSTSPSSLGSSSGSSGLNTPSQNAFRFLSLLKDMSPELLESQSPSLSQSPSPPLSRQRSGSYHRHTGLSIPKSTRTVGRPPISLDTTSPPSFPEWRTQRQFSKHPYAYSPSPEVQRSSMHSGRHLSYPIWPAHQPISAADRSQPFHAPLITYSAGSPTNTTGLRSSRTVSSRNPGGLHASENEFGYVITDSISPMLSEPFHRLIVNDEEDEVREARPLGSTAPERHAQITNDAEMKTVAEEDENAGDWWEEDPARDFTFEFEIHPHSPKYGHAAPLRHTRQTAWSSQVRGN</sequence>
<dbReference type="Proteomes" id="UP000007148">
    <property type="component" value="Unassembled WGS sequence"/>
</dbReference>
<proteinExistence type="predicted"/>
<evidence type="ECO:0000313" key="3">
    <source>
        <dbReference type="Proteomes" id="UP000007148"/>
    </source>
</evidence>
<dbReference type="InParanoid" id="G4TLS8"/>
<dbReference type="EMBL" id="CAFZ01000156">
    <property type="protein sequence ID" value="CCA72271.1"/>
    <property type="molecule type" value="Genomic_DNA"/>
</dbReference>
<feature type="compositionally biased region" description="Low complexity" evidence="1">
    <location>
        <begin position="70"/>
        <end position="91"/>
    </location>
</feature>
<protein>
    <submittedName>
        <fullName evidence="2">Uncharacterized protein</fullName>
    </submittedName>
</protein>
<gene>
    <name evidence="2" type="ORF">PIIN_06205</name>
</gene>
<feature type="compositionally biased region" description="Polar residues" evidence="1">
    <location>
        <begin position="313"/>
        <end position="323"/>
    </location>
</feature>
<dbReference type="OrthoDB" id="3269534at2759"/>
<name>G4TLS8_SERID</name>
<reference evidence="2 3" key="1">
    <citation type="journal article" date="2011" name="PLoS Pathog.">
        <title>Endophytic Life Strategies Decoded by Genome and Transcriptome Analyses of the Mutualistic Root Symbiont Piriformospora indica.</title>
        <authorList>
            <person name="Zuccaro A."/>
            <person name="Lahrmann U."/>
            <person name="Guldener U."/>
            <person name="Langen G."/>
            <person name="Pfiffi S."/>
            <person name="Biedenkopf D."/>
            <person name="Wong P."/>
            <person name="Samans B."/>
            <person name="Grimm C."/>
            <person name="Basiewicz M."/>
            <person name="Murat C."/>
            <person name="Martin F."/>
            <person name="Kogel K.H."/>
        </authorList>
    </citation>
    <scope>NUCLEOTIDE SEQUENCE [LARGE SCALE GENOMIC DNA]</scope>
    <source>
        <strain evidence="2 3">DSM 11827</strain>
    </source>
</reference>
<feature type="region of interest" description="Disordered" evidence="1">
    <location>
        <begin position="300"/>
        <end position="323"/>
    </location>
</feature>
<dbReference type="HOGENOM" id="CLU_928018_0_0_1"/>
<dbReference type="AlphaFoldDB" id="G4TLS8"/>
<accession>G4TLS8</accession>
<feature type="region of interest" description="Disordered" evidence="1">
    <location>
        <begin position="183"/>
        <end position="209"/>
    </location>
</feature>
<evidence type="ECO:0000256" key="1">
    <source>
        <dbReference type="SAM" id="MobiDB-lite"/>
    </source>
</evidence>
<feature type="compositionally biased region" description="Low complexity" evidence="1">
    <location>
        <begin position="31"/>
        <end position="51"/>
    </location>
</feature>
<comment type="caution">
    <text evidence="2">The sequence shown here is derived from an EMBL/GenBank/DDBJ whole genome shotgun (WGS) entry which is preliminary data.</text>
</comment>
<keyword evidence="3" id="KW-1185">Reference proteome</keyword>
<feature type="compositionally biased region" description="Polar residues" evidence="1">
    <location>
        <begin position="185"/>
        <end position="205"/>
    </location>
</feature>